<gene>
    <name evidence="1" type="ORF">Q31a_32660</name>
</gene>
<name>A0A518G8M5_9BACT</name>
<reference evidence="1 2" key="1">
    <citation type="submission" date="2019-02" db="EMBL/GenBank/DDBJ databases">
        <title>Deep-cultivation of Planctomycetes and their phenomic and genomic characterization uncovers novel biology.</title>
        <authorList>
            <person name="Wiegand S."/>
            <person name="Jogler M."/>
            <person name="Boedeker C."/>
            <person name="Pinto D."/>
            <person name="Vollmers J."/>
            <person name="Rivas-Marin E."/>
            <person name="Kohn T."/>
            <person name="Peeters S.H."/>
            <person name="Heuer A."/>
            <person name="Rast P."/>
            <person name="Oberbeckmann S."/>
            <person name="Bunk B."/>
            <person name="Jeske O."/>
            <person name="Meyerdierks A."/>
            <person name="Storesund J.E."/>
            <person name="Kallscheuer N."/>
            <person name="Luecker S."/>
            <person name="Lage O.M."/>
            <person name="Pohl T."/>
            <person name="Merkel B.J."/>
            <person name="Hornburger P."/>
            <person name="Mueller R.-W."/>
            <person name="Bruemmer F."/>
            <person name="Labrenz M."/>
            <person name="Spormann A.M."/>
            <person name="Op den Camp H."/>
            <person name="Overmann J."/>
            <person name="Amann R."/>
            <person name="Jetten M.S.M."/>
            <person name="Mascher T."/>
            <person name="Medema M.H."/>
            <person name="Devos D.P."/>
            <person name="Kaster A.-K."/>
            <person name="Ovreas L."/>
            <person name="Rohde M."/>
            <person name="Galperin M.Y."/>
            <person name="Jogler C."/>
        </authorList>
    </citation>
    <scope>NUCLEOTIDE SEQUENCE [LARGE SCALE GENOMIC DNA]</scope>
    <source>
        <strain evidence="1 2">Q31a</strain>
    </source>
</reference>
<dbReference type="AlphaFoldDB" id="A0A518G8M5"/>
<evidence type="ECO:0000313" key="2">
    <source>
        <dbReference type="Proteomes" id="UP000318017"/>
    </source>
</evidence>
<dbReference type="Proteomes" id="UP000318017">
    <property type="component" value="Chromosome"/>
</dbReference>
<organism evidence="1 2">
    <name type="scientific">Aureliella helgolandensis</name>
    <dbReference type="NCBI Taxonomy" id="2527968"/>
    <lineage>
        <taxon>Bacteria</taxon>
        <taxon>Pseudomonadati</taxon>
        <taxon>Planctomycetota</taxon>
        <taxon>Planctomycetia</taxon>
        <taxon>Pirellulales</taxon>
        <taxon>Pirellulaceae</taxon>
        <taxon>Aureliella</taxon>
    </lineage>
</organism>
<proteinExistence type="predicted"/>
<sequence>MLSTAMVVLKGRGPSLMQRVNESSLYESRLAANP</sequence>
<keyword evidence="2" id="KW-1185">Reference proteome</keyword>
<evidence type="ECO:0000313" key="1">
    <source>
        <dbReference type="EMBL" id="QDV24944.1"/>
    </source>
</evidence>
<protein>
    <submittedName>
        <fullName evidence="1">Uncharacterized protein</fullName>
    </submittedName>
</protein>
<accession>A0A518G8M5</accession>
<dbReference type="EMBL" id="CP036298">
    <property type="protein sequence ID" value="QDV24944.1"/>
    <property type="molecule type" value="Genomic_DNA"/>
</dbReference>
<dbReference type="KEGG" id="ahel:Q31a_32660"/>